<dbReference type="InterPro" id="IPR027417">
    <property type="entry name" value="P-loop_NTPase"/>
</dbReference>
<feature type="transmembrane region" description="Helical" evidence="4">
    <location>
        <begin position="55"/>
        <end position="74"/>
    </location>
</feature>
<comment type="caution">
    <text evidence="6">The sequence shown here is derived from an EMBL/GenBank/DDBJ whole genome shotgun (WGS) entry which is preliminary data.</text>
</comment>
<dbReference type="PANTHER" id="PTHR11361">
    <property type="entry name" value="DNA MISMATCH REPAIR PROTEIN MUTS FAMILY MEMBER"/>
    <property type="match status" value="1"/>
</dbReference>
<keyword evidence="4" id="KW-1133">Transmembrane helix</keyword>
<feature type="transmembrane region" description="Helical" evidence="4">
    <location>
        <begin position="31"/>
        <end position="49"/>
    </location>
</feature>
<evidence type="ECO:0000256" key="3">
    <source>
        <dbReference type="ARBA" id="ARBA00023125"/>
    </source>
</evidence>
<reference evidence="7" key="1">
    <citation type="journal article" date="2019" name="Int. J. Syst. Evol. Microbiol.">
        <title>The Global Catalogue of Microorganisms (GCM) 10K type strain sequencing project: providing services to taxonomists for standard genome sequencing and annotation.</title>
        <authorList>
            <consortium name="The Broad Institute Genomics Platform"/>
            <consortium name="The Broad Institute Genome Sequencing Center for Infectious Disease"/>
            <person name="Wu L."/>
            <person name="Ma J."/>
        </authorList>
    </citation>
    <scope>NUCLEOTIDE SEQUENCE [LARGE SCALE GENOMIC DNA]</scope>
    <source>
        <strain evidence="7">JCM 31319</strain>
    </source>
</reference>
<organism evidence="6 7">
    <name type="scientific">Pontibacter rugosus</name>
    <dbReference type="NCBI Taxonomy" id="1745966"/>
    <lineage>
        <taxon>Bacteria</taxon>
        <taxon>Pseudomonadati</taxon>
        <taxon>Bacteroidota</taxon>
        <taxon>Cytophagia</taxon>
        <taxon>Cytophagales</taxon>
        <taxon>Hymenobacteraceae</taxon>
        <taxon>Pontibacter</taxon>
    </lineage>
</organism>
<dbReference type="InterPro" id="IPR045076">
    <property type="entry name" value="MutS"/>
</dbReference>
<keyword evidence="1" id="KW-0547">Nucleotide-binding</keyword>
<dbReference type="EMBL" id="JBHTLD010000188">
    <property type="protein sequence ID" value="MFD1187904.1"/>
    <property type="molecule type" value="Genomic_DNA"/>
</dbReference>
<feature type="transmembrane region" description="Helical" evidence="4">
    <location>
        <begin position="322"/>
        <end position="346"/>
    </location>
</feature>
<evidence type="ECO:0000256" key="1">
    <source>
        <dbReference type="ARBA" id="ARBA00022741"/>
    </source>
</evidence>
<evidence type="ECO:0000313" key="7">
    <source>
        <dbReference type="Proteomes" id="UP001597094"/>
    </source>
</evidence>
<dbReference type="SMART" id="SM00534">
    <property type="entry name" value="MUTSac"/>
    <property type="match status" value="1"/>
</dbReference>
<dbReference type="Gene3D" id="3.40.50.300">
    <property type="entry name" value="P-loop containing nucleotide triphosphate hydrolases"/>
    <property type="match status" value="1"/>
</dbReference>
<gene>
    <name evidence="6" type="ORF">ACFQ2O_16960</name>
</gene>
<keyword evidence="7" id="KW-1185">Reference proteome</keyword>
<evidence type="ECO:0000256" key="2">
    <source>
        <dbReference type="ARBA" id="ARBA00022840"/>
    </source>
</evidence>
<feature type="transmembrane region" description="Helical" evidence="4">
    <location>
        <begin position="213"/>
        <end position="234"/>
    </location>
</feature>
<evidence type="ECO:0000256" key="4">
    <source>
        <dbReference type="SAM" id="Phobius"/>
    </source>
</evidence>
<feature type="domain" description="DNA mismatch repair proteins mutS family" evidence="5">
    <location>
        <begin position="423"/>
        <end position="597"/>
    </location>
</feature>
<feature type="transmembrane region" description="Helical" evidence="4">
    <location>
        <begin position="240"/>
        <end position="257"/>
    </location>
</feature>
<dbReference type="Gene3D" id="1.10.1420.10">
    <property type="match status" value="1"/>
</dbReference>
<keyword evidence="3" id="KW-0238">DNA-binding</keyword>
<sequence>MNEARESLYKSRAAAFGEQEKKAASKSSAISWLRVAVFVVGAIVAFYLFRNGNNAAGAIAILVFYAVFVLLMRWHSRLEFSHQQLRLQRLVNEQEIERLEGKLSKFDGGKEFVDDLHPYTSDLDVFGQNSLFQLLNRSVTSIGRAKLATWFRQAASPQEVLQRQAAVAELAAPDQLEWLQGFIALPMHYKHEETSAQSFILWFKDKAFYQQHAWLKPLVFILPILTVAAIVAWLSGISGWIAVGLLLVQFMLAYRFTKERDEYYDKSIGIYEAMQSFTKQLQHVEQEQFKAPRLQHLHQELTSDGINASTSLSKLASIIDFFSYRLSTLMAFFLNTILMWDFVWMYRLERWKAQHLEKLEHTLEVLAELEALASMAAFQHAHPHYAVPQLSEQPFLYKASALAHPLIFSVSPVANDFYMQGTGHAIVITGSNMSGKTTFLRTVGINMVLSLMGAPACATSMELAPAQVYTAMRTSDNLAENTSSFYAELKRLRVLLEMTEVGQPVFYLLDEILKGTNSRDRHLGAMSLIRQLHKRNAAGLISTHDLELGAMEQELNGSVENYSFNSDIIGDEIRFDYKLTPGICRSFNASKLMQLMGIAIEEEV</sequence>
<dbReference type="RefSeq" id="WP_377530466.1">
    <property type="nucleotide sequence ID" value="NZ_JBHTLD010000188.1"/>
</dbReference>
<dbReference type="Pfam" id="PF00488">
    <property type="entry name" value="MutS_V"/>
    <property type="match status" value="1"/>
</dbReference>
<keyword evidence="4" id="KW-0812">Transmembrane</keyword>
<dbReference type="SUPFAM" id="SSF52540">
    <property type="entry name" value="P-loop containing nucleoside triphosphate hydrolases"/>
    <property type="match status" value="1"/>
</dbReference>
<protein>
    <submittedName>
        <fullName evidence="6">DNA mismatch repair protein MutS</fullName>
    </submittedName>
</protein>
<dbReference type="InterPro" id="IPR000432">
    <property type="entry name" value="DNA_mismatch_repair_MutS_C"/>
</dbReference>
<evidence type="ECO:0000259" key="5">
    <source>
        <dbReference type="SMART" id="SM00534"/>
    </source>
</evidence>
<dbReference type="InterPro" id="IPR036187">
    <property type="entry name" value="DNA_mismatch_repair_MutS_sf"/>
</dbReference>
<name>A0ABW3SSP1_9BACT</name>
<dbReference type="SUPFAM" id="SSF48334">
    <property type="entry name" value="DNA repair protein MutS, domain III"/>
    <property type="match status" value="1"/>
</dbReference>
<keyword evidence="4" id="KW-0472">Membrane</keyword>
<proteinExistence type="predicted"/>
<dbReference type="Proteomes" id="UP001597094">
    <property type="component" value="Unassembled WGS sequence"/>
</dbReference>
<keyword evidence="2" id="KW-0067">ATP-binding</keyword>
<evidence type="ECO:0000313" key="6">
    <source>
        <dbReference type="EMBL" id="MFD1187904.1"/>
    </source>
</evidence>
<dbReference type="PANTHER" id="PTHR11361:SF99">
    <property type="entry name" value="DNA MISMATCH REPAIR PROTEIN"/>
    <property type="match status" value="1"/>
</dbReference>
<accession>A0ABW3SSP1</accession>